<dbReference type="PROSITE" id="PS50850">
    <property type="entry name" value="MFS"/>
    <property type="match status" value="1"/>
</dbReference>
<dbReference type="InterPro" id="IPR036259">
    <property type="entry name" value="MFS_trans_sf"/>
</dbReference>
<sequence length="466" mass="51159">MMATSEQTVSRTGHTRVQWMLALIANSTLLLYGLETGWMSPMTKTLQSDQSPVGSPISDSTLSMVASILCIAAVLSVLIYSYVADAYGRKAAVIAMALQQSLSWIIRLSWKSTAGLLVARALSGFAAGGCFTIVPMYVKEISQENIRGLLGSLLTVSQNSGIFIMYVMGAYIDYNTIIWIVFSIPLFTAVLMIKAPESPAFLVHKGRIQDAINSIAYLRGLDVNSKIVLNEVDTMKDQELYYKTIPEISFVSIFRNRVWRRTVFLILLIISVHATNGAVAIITYGSSTLASSGVQFSISPELQTLSFPIVMMIGSFMSMSCVERFGRKPLLGGSLLISASSMGTLGAALVLQSHGVSSPSWLPVLAMMMALFAYGGGVLPMPFIIMSEMLNYQIRAKVMGLAVTYSWFMSFFQLYMYSPISASLGQHANFFFYCGINLAGFFICLLFIPETKGKSDEEIEEELRKK</sequence>
<feature type="domain" description="Major facilitator superfamily (MFS) profile" evidence="7">
    <location>
        <begin position="21"/>
        <end position="452"/>
    </location>
</feature>
<evidence type="ECO:0000256" key="6">
    <source>
        <dbReference type="SAM" id="Phobius"/>
    </source>
</evidence>
<feature type="transmembrane region" description="Helical" evidence="6">
    <location>
        <begin position="61"/>
        <end position="84"/>
    </location>
</feature>
<evidence type="ECO:0000313" key="8">
    <source>
        <dbReference type="EMBL" id="CAH2057449.1"/>
    </source>
</evidence>
<name>A0ABN8IHF4_9NEOP</name>
<evidence type="ECO:0000256" key="3">
    <source>
        <dbReference type="ARBA" id="ARBA00022989"/>
    </source>
</evidence>
<reference evidence="8" key="1">
    <citation type="submission" date="2022-03" db="EMBL/GenBank/DDBJ databases">
        <authorList>
            <person name="Martin H S."/>
        </authorList>
    </citation>
    <scope>NUCLEOTIDE SEQUENCE</scope>
</reference>
<dbReference type="InterPro" id="IPR003663">
    <property type="entry name" value="Sugar/inositol_transpt"/>
</dbReference>
<gene>
    <name evidence="8" type="ORF">IPOD504_LOCUS10246</name>
</gene>
<evidence type="ECO:0000256" key="5">
    <source>
        <dbReference type="ARBA" id="ARBA00023180"/>
    </source>
</evidence>
<evidence type="ECO:0000256" key="2">
    <source>
        <dbReference type="ARBA" id="ARBA00022692"/>
    </source>
</evidence>
<evidence type="ECO:0000256" key="1">
    <source>
        <dbReference type="ARBA" id="ARBA00004141"/>
    </source>
</evidence>
<accession>A0ABN8IHF4</accession>
<evidence type="ECO:0000256" key="4">
    <source>
        <dbReference type="ARBA" id="ARBA00023136"/>
    </source>
</evidence>
<dbReference type="InterPro" id="IPR005829">
    <property type="entry name" value="Sugar_transporter_CS"/>
</dbReference>
<comment type="subcellular location">
    <subcellularLocation>
        <location evidence="1">Membrane</location>
        <topology evidence="1">Multi-pass membrane protein</topology>
    </subcellularLocation>
</comment>
<dbReference type="PANTHER" id="PTHR48021">
    <property type="match status" value="1"/>
</dbReference>
<dbReference type="Pfam" id="PF00083">
    <property type="entry name" value="Sugar_tr"/>
    <property type="match status" value="1"/>
</dbReference>
<dbReference type="InterPro" id="IPR050549">
    <property type="entry name" value="MFS_Trehalose_Transporter"/>
</dbReference>
<protein>
    <recommendedName>
        <fullName evidence="7">Major facilitator superfamily (MFS) profile domain-containing protein</fullName>
    </recommendedName>
</protein>
<dbReference type="InterPro" id="IPR020846">
    <property type="entry name" value="MFS_dom"/>
</dbReference>
<feature type="transmembrane region" description="Helical" evidence="6">
    <location>
        <begin position="305"/>
        <end position="322"/>
    </location>
</feature>
<dbReference type="SUPFAM" id="SSF103473">
    <property type="entry name" value="MFS general substrate transporter"/>
    <property type="match status" value="1"/>
</dbReference>
<evidence type="ECO:0000259" key="7">
    <source>
        <dbReference type="PROSITE" id="PS50850"/>
    </source>
</evidence>
<keyword evidence="5" id="KW-0325">Glycoprotein</keyword>
<feature type="non-terminal residue" evidence="8">
    <location>
        <position position="1"/>
    </location>
</feature>
<keyword evidence="3 6" id="KW-1133">Transmembrane helix</keyword>
<feature type="transmembrane region" description="Helical" evidence="6">
    <location>
        <begin position="21"/>
        <end position="41"/>
    </location>
</feature>
<feature type="transmembrane region" description="Helical" evidence="6">
    <location>
        <begin position="329"/>
        <end position="352"/>
    </location>
</feature>
<feature type="transmembrane region" description="Helical" evidence="6">
    <location>
        <begin position="116"/>
        <end position="138"/>
    </location>
</feature>
<keyword evidence="2 6" id="KW-0812">Transmembrane</keyword>
<dbReference type="PRINTS" id="PR00171">
    <property type="entry name" value="SUGRTRNSPORT"/>
</dbReference>
<dbReference type="Proteomes" id="UP000837857">
    <property type="component" value="Chromosome 24"/>
</dbReference>
<keyword evidence="9" id="KW-1185">Reference proteome</keyword>
<feature type="transmembrane region" description="Helical" evidence="6">
    <location>
        <begin position="398"/>
        <end position="418"/>
    </location>
</feature>
<organism evidence="8 9">
    <name type="scientific">Iphiclides podalirius</name>
    <name type="common">scarce swallowtail</name>
    <dbReference type="NCBI Taxonomy" id="110791"/>
    <lineage>
        <taxon>Eukaryota</taxon>
        <taxon>Metazoa</taxon>
        <taxon>Ecdysozoa</taxon>
        <taxon>Arthropoda</taxon>
        <taxon>Hexapoda</taxon>
        <taxon>Insecta</taxon>
        <taxon>Pterygota</taxon>
        <taxon>Neoptera</taxon>
        <taxon>Endopterygota</taxon>
        <taxon>Lepidoptera</taxon>
        <taxon>Glossata</taxon>
        <taxon>Ditrysia</taxon>
        <taxon>Papilionoidea</taxon>
        <taxon>Papilionidae</taxon>
        <taxon>Papilioninae</taxon>
        <taxon>Iphiclides</taxon>
    </lineage>
</organism>
<feature type="transmembrane region" description="Helical" evidence="6">
    <location>
        <begin position="430"/>
        <end position="448"/>
    </location>
</feature>
<keyword evidence="4 6" id="KW-0472">Membrane</keyword>
<feature type="transmembrane region" description="Helical" evidence="6">
    <location>
        <begin position="364"/>
        <end position="386"/>
    </location>
</feature>
<proteinExistence type="predicted"/>
<dbReference type="PROSITE" id="PS00217">
    <property type="entry name" value="SUGAR_TRANSPORT_2"/>
    <property type="match status" value="1"/>
</dbReference>
<dbReference type="Gene3D" id="1.20.1250.20">
    <property type="entry name" value="MFS general substrate transporter like domains"/>
    <property type="match status" value="1"/>
</dbReference>
<feature type="transmembrane region" description="Helical" evidence="6">
    <location>
        <begin position="263"/>
        <end position="285"/>
    </location>
</feature>
<dbReference type="EMBL" id="OW152836">
    <property type="protein sequence ID" value="CAH2057449.1"/>
    <property type="molecule type" value="Genomic_DNA"/>
</dbReference>
<dbReference type="PANTHER" id="PTHR48021:SF33">
    <property type="entry name" value="AT22075P-RELATED"/>
    <property type="match status" value="1"/>
</dbReference>
<dbReference type="InterPro" id="IPR005828">
    <property type="entry name" value="MFS_sugar_transport-like"/>
</dbReference>
<evidence type="ECO:0000313" key="9">
    <source>
        <dbReference type="Proteomes" id="UP000837857"/>
    </source>
</evidence>